<proteinExistence type="predicted"/>
<comment type="caution">
    <text evidence="3">The sequence shown here is derived from an EMBL/GenBank/DDBJ whole genome shotgun (WGS) entry which is preliminary data.</text>
</comment>
<name>A0ABW2SCR2_9BURK</name>
<keyword evidence="4" id="KW-1185">Reference proteome</keyword>
<reference evidence="4" key="1">
    <citation type="journal article" date="2019" name="Int. J. Syst. Evol. Microbiol.">
        <title>The Global Catalogue of Microorganisms (GCM) 10K type strain sequencing project: providing services to taxonomists for standard genome sequencing and annotation.</title>
        <authorList>
            <consortium name="The Broad Institute Genomics Platform"/>
            <consortium name="The Broad Institute Genome Sequencing Center for Infectious Disease"/>
            <person name="Wu L."/>
            <person name="Ma J."/>
        </authorList>
    </citation>
    <scope>NUCLEOTIDE SEQUENCE [LARGE SCALE GENOMIC DNA]</scope>
    <source>
        <strain evidence="4">CCUG 53903</strain>
    </source>
</reference>
<sequence length="394" mass="41394">MNPLSSNRAVPRGRQRGAVTLVITMLILVAVALGMYSMVGTTSIESRMTANDKRGRQAMQAAQAGIDYLLAGLQGNALDRTYLCSNTTKATHSFVLDFGPTPCDEIPFEIITKLDKVRSWGYSPDGDAVRVIESTIDLTSAWNWGMSAASLPNSGGLAPVVTRNNVDFQGTPEVANCNLTGSAPLCSSLATPGNKSGIISGTLVRAGGSIIEGGNVPMGQENYAASDSTLANMGSEQLFQDFASGGMTQADFKTKAYTYGQTSGVPNAGNNQLIYVPGDLTFNNGELGSPTKPVILFVDGNLQLKGNVVIWGVVYTKSTDFSVGTNKIMGSLVSEGAVNMKGNASVYYNADLRPNPTTIDPATLLANQTGKTTTVRVGSWRELTLPATAAPVTP</sequence>
<keyword evidence="1" id="KW-1133">Transmembrane helix</keyword>
<evidence type="ECO:0000256" key="1">
    <source>
        <dbReference type="SAM" id="Phobius"/>
    </source>
</evidence>
<protein>
    <submittedName>
        <fullName evidence="3">PilX N-terminal domain-containing pilus assembly protein</fullName>
    </submittedName>
</protein>
<dbReference type="Pfam" id="PF14341">
    <property type="entry name" value="PilX_N"/>
    <property type="match status" value="1"/>
</dbReference>
<organism evidence="3 4">
    <name type="scientific">Hydrogenophaga defluvii</name>
    <dbReference type="NCBI Taxonomy" id="249410"/>
    <lineage>
        <taxon>Bacteria</taxon>
        <taxon>Pseudomonadati</taxon>
        <taxon>Pseudomonadota</taxon>
        <taxon>Betaproteobacteria</taxon>
        <taxon>Burkholderiales</taxon>
        <taxon>Comamonadaceae</taxon>
        <taxon>Hydrogenophaga</taxon>
    </lineage>
</organism>
<dbReference type="InterPro" id="IPR025746">
    <property type="entry name" value="PilX_N_dom"/>
</dbReference>
<keyword evidence="1" id="KW-0812">Transmembrane</keyword>
<accession>A0ABW2SCR2</accession>
<feature type="domain" description="Type 4 fimbrial biogenesis protein PilX N-terminal" evidence="2">
    <location>
        <begin position="16"/>
        <end position="66"/>
    </location>
</feature>
<dbReference type="EMBL" id="JBHTBZ010000034">
    <property type="protein sequence ID" value="MFC7461258.1"/>
    <property type="molecule type" value="Genomic_DNA"/>
</dbReference>
<gene>
    <name evidence="3" type="ORF">ACFQU0_12565</name>
</gene>
<evidence type="ECO:0000313" key="3">
    <source>
        <dbReference type="EMBL" id="MFC7461258.1"/>
    </source>
</evidence>
<keyword evidence="1" id="KW-0472">Membrane</keyword>
<dbReference type="Proteomes" id="UP001596457">
    <property type="component" value="Unassembled WGS sequence"/>
</dbReference>
<dbReference type="RefSeq" id="WP_382201271.1">
    <property type="nucleotide sequence ID" value="NZ_JBHTBZ010000034.1"/>
</dbReference>
<evidence type="ECO:0000259" key="2">
    <source>
        <dbReference type="Pfam" id="PF14341"/>
    </source>
</evidence>
<evidence type="ECO:0000313" key="4">
    <source>
        <dbReference type="Proteomes" id="UP001596457"/>
    </source>
</evidence>
<feature type="transmembrane region" description="Helical" evidence="1">
    <location>
        <begin position="21"/>
        <end position="39"/>
    </location>
</feature>